<keyword evidence="2" id="KW-0238">DNA-binding</keyword>
<proteinExistence type="predicted"/>
<organism evidence="5">
    <name type="scientific">freshwater metagenome</name>
    <dbReference type="NCBI Taxonomy" id="449393"/>
    <lineage>
        <taxon>unclassified sequences</taxon>
        <taxon>metagenomes</taxon>
        <taxon>ecological metagenomes</taxon>
    </lineage>
</organism>
<dbReference type="InterPro" id="IPR001647">
    <property type="entry name" value="HTH_TetR"/>
</dbReference>
<dbReference type="PANTHER" id="PTHR30055:SF234">
    <property type="entry name" value="HTH-TYPE TRANSCRIPTIONAL REGULATOR BETI"/>
    <property type="match status" value="1"/>
</dbReference>
<dbReference type="Gene3D" id="1.10.357.10">
    <property type="entry name" value="Tetracycline Repressor, domain 2"/>
    <property type="match status" value="1"/>
</dbReference>
<gene>
    <name evidence="5" type="ORF">UFOPK1791_00497</name>
</gene>
<evidence type="ECO:0000313" key="5">
    <source>
        <dbReference type="EMBL" id="CAB4589809.1"/>
    </source>
</evidence>
<evidence type="ECO:0000259" key="4">
    <source>
        <dbReference type="PROSITE" id="PS50977"/>
    </source>
</evidence>
<accession>A0A6J6FQ90</accession>
<name>A0A6J6FQ90_9ZZZZ</name>
<dbReference type="GO" id="GO:0003700">
    <property type="term" value="F:DNA-binding transcription factor activity"/>
    <property type="evidence" value="ECO:0007669"/>
    <property type="project" value="TreeGrafter"/>
</dbReference>
<dbReference type="Pfam" id="PF00440">
    <property type="entry name" value="TetR_N"/>
    <property type="match status" value="1"/>
</dbReference>
<protein>
    <submittedName>
        <fullName evidence="5">Unannotated protein</fullName>
    </submittedName>
</protein>
<feature type="domain" description="HTH tetR-type" evidence="4">
    <location>
        <begin position="18"/>
        <end position="78"/>
    </location>
</feature>
<dbReference type="SUPFAM" id="SSF46689">
    <property type="entry name" value="Homeodomain-like"/>
    <property type="match status" value="1"/>
</dbReference>
<dbReference type="InterPro" id="IPR050109">
    <property type="entry name" value="HTH-type_TetR-like_transc_reg"/>
</dbReference>
<dbReference type="PANTHER" id="PTHR30055">
    <property type="entry name" value="HTH-TYPE TRANSCRIPTIONAL REGULATOR RUTR"/>
    <property type="match status" value="1"/>
</dbReference>
<keyword evidence="1" id="KW-0805">Transcription regulation</keyword>
<evidence type="ECO:0000256" key="3">
    <source>
        <dbReference type="ARBA" id="ARBA00023163"/>
    </source>
</evidence>
<dbReference type="InterPro" id="IPR009057">
    <property type="entry name" value="Homeodomain-like_sf"/>
</dbReference>
<sequence>MAEPVSRATYQHQSGIHRRTRGAILEATQSLVLDFGLHHTNMIDIADRAQVSRASLYNHFRDKNEVFVALLGVEIDRIAALAKVSGSRAESLYFISKEISTHGALRSALEHDPAAVAIALSSREHDLWVRIYRHLAEIFASDAVGVGMIVRWLLGQVTAPLSNEHSKLQADRLIRALS</sequence>
<evidence type="ECO:0000256" key="2">
    <source>
        <dbReference type="ARBA" id="ARBA00023125"/>
    </source>
</evidence>
<dbReference type="GO" id="GO:0000976">
    <property type="term" value="F:transcription cis-regulatory region binding"/>
    <property type="evidence" value="ECO:0007669"/>
    <property type="project" value="TreeGrafter"/>
</dbReference>
<dbReference type="EMBL" id="CAEZUF010000034">
    <property type="protein sequence ID" value="CAB4589809.1"/>
    <property type="molecule type" value="Genomic_DNA"/>
</dbReference>
<evidence type="ECO:0000256" key="1">
    <source>
        <dbReference type="ARBA" id="ARBA00023015"/>
    </source>
</evidence>
<keyword evidence="3" id="KW-0804">Transcription</keyword>
<dbReference type="AlphaFoldDB" id="A0A6J6FQ90"/>
<dbReference type="PRINTS" id="PR00455">
    <property type="entry name" value="HTHTETR"/>
</dbReference>
<reference evidence="5" key="1">
    <citation type="submission" date="2020-05" db="EMBL/GenBank/DDBJ databases">
        <authorList>
            <person name="Chiriac C."/>
            <person name="Salcher M."/>
            <person name="Ghai R."/>
            <person name="Kavagutti S V."/>
        </authorList>
    </citation>
    <scope>NUCLEOTIDE SEQUENCE</scope>
</reference>
<dbReference type="PROSITE" id="PS50977">
    <property type="entry name" value="HTH_TETR_2"/>
    <property type="match status" value="1"/>
</dbReference>